<keyword evidence="1" id="KW-0479">Metal-binding</keyword>
<dbReference type="InterPro" id="IPR013096">
    <property type="entry name" value="Cupin_2"/>
</dbReference>
<keyword evidence="3" id="KW-0413">Isomerase</keyword>
<dbReference type="InterPro" id="IPR014710">
    <property type="entry name" value="RmlC-like_jellyroll"/>
</dbReference>
<accession>A0A1H7JBR1</accession>
<dbReference type="STRING" id="1233.SAMN05216387_102439"/>
<reference evidence="3 4" key="1">
    <citation type="submission" date="2016-10" db="EMBL/GenBank/DDBJ databases">
        <authorList>
            <person name="de Groot N.N."/>
        </authorList>
    </citation>
    <scope>NUCLEOTIDE SEQUENCE [LARGE SCALE GENOMIC DNA]</scope>
    <source>
        <strain evidence="3 4">Nv1</strain>
    </source>
</reference>
<dbReference type="OrthoDB" id="116921at2"/>
<name>A0A1H7JBR1_9PROT</name>
<dbReference type="GO" id="GO:0016853">
    <property type="term" value="F:isomerase activity"/>
    <property type="evidence" value="ECO:0007669"/>
    <property type="project" value="UniProtKB-KW"/>
</dbReference>
<dbReference type="CDD" id="cd07006">
    <property type="entry name" value="cupin_XcTcmJ-like"/>
    <property type="match status" value="1"/>
</dbReference>
<dbReference type="EMBL" id="FOBH01000002">
    <property type="protein sequence ID" value="SEK71794.1"/>
    <property type="molecule type" value="Genomic_DNA"/>
</dbReference>
<dbReference type="SUPFAM" id="SSF51182">
    <property type="entry name" value="RmlC-like cupins"/>
    <property type="match status" value="1"/>
</dbReference>
<sequence length="114" mass="12630">MKRKNLQFESGFRIVLGNPSSQAAEMVLPPGDAEGGPENRHRGADQWLYVVSGSGMATVNGKRYRLAEGSLMLIERGDQHEIRNTGDDLLRTLNFYVPPAYTIDGEELPRGRAN</sequence>
<proteinExistence type="predicted"/>
<keyword evidence="4" id="KW-1185">Reference proteome</keyword>
<evidence type="ECO:0000313" key="4">
    <source>
        <dbReference type="Proteomes" id="UP000198620"/>
    </source>
</evidence>
<organism evidence="3 4">
    <name type="scientific">Nitrosovibrio tenuis</name>
    <dbReference type="NCBI Taxonomy" id="1233"/>
    <lineage>
        <taxon>Bacteria</taxon>
        <taxon>Pseudomonadati</taxon>
        <taxon>Pseudomonadota</taxon>
        <taxon>Betaproteobacteria</taxon>
        <taxon>Nitrosomonadales</taxon>
        <taxon>Nitrosomonadaceae</taxon>
        <taxon>Nitrosovibrio</taxon>
    </lineage>
</organism>
<dbReference type="GO" id="GO:0046872">
    <property type="term" value="F:metal ion binding"/>
    <property type="evidence" value="ECO:0007669"/>
    <property type="project" value="UniProtKB-KW"/>
</dbReference>
<feature type="domain" description="Cupin type-2" evidence="2">
    <location>
        <begin position="25"/>
        <end position="94"/>
    </location>
</feature>
<dbReference type="PANTHER" id="PTHR35848:SF6">
    <property type="entry name" value="CUPIN TYPE-2 DOMAIN-CONTAINING PROTEIN"/>
    <property type="match status" value="1"/>
</dbReference>
<dbReference type="Gene3D" id="2.60.120.10">
    <property type="entry name" value="Jelly Rolls"/>
    <property type="match status" value="1"/>
</dbReference>
<evidence type="ECO:0000259" key="2">
    <source>
        <dbReference type="Pfam" id="PF07883"/>
    </source>
</evidence>
<gene>
    <name evidence="3" type="ORF">SAMN05216387_102439</name>
</gene>
<dbReference type="InterPro" id="IPR051610">
    <property type="entry name" value="GPI/OXD"/>
</dbReference>
<dbReference type="PANTHER" id="PTHR35848">
    <property type="entry name" value="OXALATE-BINDING PROTEIN"/>
    <property type="match status" value="1"/>
</dbReference>
<dbReference type="Pfam" id="PF07883">
    <property type="entry name" value="Cupin_2"/>
    <property type="match status" value="1"/>
</dbReference>
<dbReference type="AlphaFoldDB" id="A0A1H7JBR1"/>
<evidence type="ECO:0000256" key="1">
    <source>
        <dbReference type="ARBA" id="ARBA00022723"/>
    </source>
</evidence>
<protein>
    <submittedName>
        <fullName evidence="3">Mannose-6-phosphate isomerase, cupin superfamily</fullName>
    </submittedName>
</protein>
<evidence type="ECO:0000313" key="3">
    <source>
        <dbReference type="EMBL" id="SEK71794.1"/>
    </source>
</evidence>
<dbReference type="Proteomes" id="UP000198620">
    <property type="component" value="Unassembled WGS sequence"/>
</dbReference>
<dbReference type="InterPro" id="IPR011051">
    <property type="entry name" value="RmlC_Cupin_sf"/>
</dbReference>
<dbReference type="RefSeq" id="WP_090827644.1">
    <property type="nucleotide sequence ID" value="NZ_FOBH01000002.1"/>
</dbReference>